<protein>
    <submittedName>
        <fullName evidence="1">Uncharacterized protein</fullName>
    </submittedName>
</protein>
<organism evidence="1">
    <name type="scientific">bioreactor metagenome</name>
    <dbReference type="NCBI Taxonomy" id="1076179"/>
    <lineage>
        <taxon>unclassified sequences</taxon>
        <taxon>metagenomes</taxon>
        <taxon>ecological metagenomes</taxon>
    </lineage>
</organism>
<dbReference type="EMBL" id="VSSQ01010164">
    <property type="protein sequence ID" value="MPM43596.1"/>
    <property type="molecule type" value="Genomic_DNA"/>
</dbReference>
<sequence>MAGQHQILRAGLVETVGPQVVKRAFHSFDDLLLKSGVNFRQSHSRRKCAPGSPGIQIQGYAGGSTDFKALEFVKSGKRPGCQRMAGALLPVGGDHAHAGQALISVVETVSGIAVKEIVHGVSGIKLVIAYVRHGIAELIGQ</sequence>
<dbReference type="AlphaFoldDB" id="A0A644ZS65"/>
<gene>
    <name evidence="1" type="ORF">SDC9_90273</name>
</gene>
<evidence type="ECO:0000313" key="1">
    <source>
        <dbReference type="EMBL" id="MPM43596.1"/>
    </source>
</evidence>
<name>A0A644ZS65_9ZZZZ</name>
<proteinExistence type="predicted"/>
<comment type="caution">
    <text evidence="1">The sequence shown here is derived from an EMBL/GenBank/DDBJ whole genome shotgun (WGS) entry which is preliminary data.</text>
</comment>
<reference evidence="1" key="1">
    <citation type="submission" date="2019-08" db="EMBL/GenBank/DDBJ databases">
        <authorList>
            <person name="Kucharzyk K."/>
            <person name="Murdoch R.W."/>
            <person name="Higgins S."/>
            <person name="Loffler F."/>
        </authorList>
    </citation>
    <scope>NUCLEOTIDE SEQUENCE</scope>
</reference>
<accession>A0A644ZS65</accession>